<evidence type="ECO:0000256" key="2">
    <source>
        <dbReference type="SAM" id="Phobius"/>
    </source>
</evidence>
<feature type="transmembrane region" description="Helical" evidence="2">
    <location>
        <begin position="195"/>
        <end position="214"/>
    </location>
</feature>
<dbReference type="InterPro" id="IPR045338">
    <property type="entry name" value="DUF6535"/>
</dbReference>
<dbReference type="Pfam" id="PF20153">
    <property type="entry name" value="DUF6535"/>
    <property type="match status" value="1"/>
</dbReference>
<feature type="region of interest" description="Disordered" evidence="1">
    <location>
        <begin position="1"/>
        <end position="47"/>
    </location>
</feature>
<keyword evidence="5" id="KW-1185">Reference proteome</keyword>
<dbReference type="Proteomes" id="UP001215151">
    <property type="component" value="Unassembled WGS sequence"/>
</dbReference>
<feature type="compositionally biased region" description="Polar residues" evidence="1">
    <location>
        <begin position="740"/>
        <end position="750"/>
    </location>
</feature>
<feature type="region of interest" description="Disordered" evidence="1">
    <location>
        <begin position="787"/>
        <end position="809"/>
    </location>
</feature>
<evidence type="ECO:0000313" key="4">
    <source>
        <dbReference type="EMBL" id="KAJ8473754.1"/>
    </source>
</evidence>
<comment type="caution">
    <text evidence="4">The sequence shown here is derived from an EMBL/GenBank/DDBJ whole genome shotgun (WGS) entry which is preliminary data.</text>
</comment>
<evidence type="ECO:0000256" key="1">
    <source>
        <dbReference type="SAM" id="MobiDB-lite"/>
    </source>
</evidence>
<feature type="compositionally biased region" description="Low complexity" evidence="1">
    <location>
        <begin position="14"/>
        <end position="25"/>
    </location>
</feature>
<dbReference type="EMBL" id="JAPEVG010000211">
    <property type="protein sequence ID" value="KAJ8473754.1"/>
    <property type="molecule type" value="Genomic_DNA"/>
</dbReference>
<accession>A0AAD7TS76</accession>
<feature type="compositionally biased region" description="Low complexity" evidence="1">
    <location>
        <begin position="751"/>
        <end position="762"/>
    </location>
</feature>
<evidence type="ECO:0000259" key="3">
    <source>
        <dbReference type="Pfam" id="PF20153"/>
    </source>
</evidence>
<feature type="domain" description="DUF6535" evidence="3">
    <location>
        <begin position="102"/>
        <end position="276"/>
    </location>
</feature>
<proteinExistence type="predicted"/>
<feature type="compositionally biased region" description="Basic residues" evidence="1">
    <location>
        <begin position="63"/>
        <end position="72"/>
    </location>
</feature>
<evidence type="ECO:0000313" key="5">
    <source>
        <dbReference type="Proteomes" id="UP001215151"/>
    </source>
</evidence>
<name>A0AAD7TS76_9APHY</name>
<feature type="transmembrane region" description="Helical" evidence="2">
    <location>
        <begin position="248"/>
        <end position="268"/>
    </location>
</feature>
<gene>
    <name evidence="4" type="ORF">ONZ51_g7680</name>
</gene>
<keyword evidence="2" id="KW-1133">Transmembrane helix</keyword>
<sequence>MPESAGMSYGFSQTTSPTPLTNSPLHDQQPDGTTEDQGSTPALPYSNQRRNDQASINARIHPPHMSHYHTRNTHQVTDSNVKPGTSVKHGPSIASSGPNSAWASCVKALRDHDQQLVQGWKEDVDSLLVFAGLFSAVVTAFNIESYKFLQEDPDEKAAALLGLILAQLTANSTQIPQMVSPPTSRIDARSIRINVLWFSSLVLSLFSASVGILTKQWLREYTLSASSSPRQNARVRQLRQGGFEKWKIPLTIALLPVFLQIALALFFIGLLDLLWSLDAAVAWVITIIVAISLAFLVFTTLMPTFHADCPYKSAQALGIYFVMQSLFRVLAYFALQVYSWLGWDRPGKWPLHLHTSFFRPTPRRVALFLRNIIHRKYHYTWREREAAIVNSCAAQLDQRFLADADLTLMEDEFLYRTISACLNDTQCSVAVASLDSIIRNRADLVQDDIPKWMRRDPVDGSVNVLLHLVLDVLPRIDRADHEAISRMLTITSSMCRAIPLEAETYDAAHLYRRLFNVLAMLLTYDSAVGMQAFRTMQPVWDRSDAAVEPSVIQRLISFALDAKRANDFPTLHAGCEMILAFAITSTDAVIESVRNDLQRMLRELDQYLTSSGGTISTPGTPALGLGQSTSILVALVELDARDSTLITTAESPKLREFVDRVKARTLPPTGDEVEDVPATMRRRLEYVRQLREYRERAPHASIGRRRTTMARTMTTIPVITSSPGTMTNGLALETLEAPPTTDTDSGPTACTSSGLTGSNSNSEPGVQHISGANSSIWKDEETVLGTTEPVLDPLPGLALDTCSTRSTPS</sequence>
<dbReference type="AlphaFoldDB" id="A0AAD7TS76"/>
<feature type="region of interest" description="Disordered" evidence="1">
    <location>
        <begin position="736"/>
        <end position="772"/>
    </location>
</feature>
<feature type="transmembrane region" description="Helical" evidence="2">
    <location>
        <begin position="317"/>
        <end position="341"/>
    </location>
</feature>
<feature type="transmembrane region" description="Helical" evidence="2">
    <location>
        <begin position="280"/>
        <end position="305"/>
    </location>
</feature>
<feature type="region of interest" description="Disordered" evidence="1">
    <location>
        <begin position="63"/>
        <end position="99"/>
    </location>
</feature>
<feature type="compositionally biased region" description="Polar residues" evidence="1">
    <location>
        <begin position="30"/>
        <end position="47"/>
    </location>
</feature>
<organism evidence="4 5">
    <name type="scientific">Trametes cubensis</name>
    <dbReference type="NCBI Taxonomy" id="1111947"/>
    <lineage>
        <taxon>Eukaryota</taxon>
        <taxon>Fungi</taxon>
        <taxon>Dikarya</taxon>
        <taxon>Basidiomycota</taxon>
        <taxon>Agaricomycotina</taxon>
        <taxon>Agaricomycetes</taxon>
        <taxon>Polyporales</taxon>
        <taxon>Polyporaceae</taxon>
        <taxon>Trametes</taxon>
    </lineage>
</organism>
<reference evidence="4" key="1">
    <citation type="submission" date="2022-11" db="EMBL/GenBank/DDBJ databases">
        <title>Genome Sequence of Cubamyces cubensis.</title>
        <authorList>
            <person name="Buettner E."/>
        </authorList>
    </citation>
    <scope>NUCLEOTIDE SEQUENCE</scope>
    <source>
        <strain evidence="4">MPL-01</strain>
    </source>
</reference>
<keyword evidence="2" id="KW-0472">Membrane</keyword>
<keyword evidence="2" id="KW-0812">Transmembrane</keyword>
<protein>
    <recommendedName>
        <fullName evidence="3">DUF6535 domain-containing protein</fullName>
    </recommendedName>
</protein>
<feature type="compositionally biased region" description="Polar residues" evidence="1">
    <location>
        <begin position="73"/>
        <end position="83"/>
    </location>
</feature>